<organism evidence="2 3">
    <name type="scientific">Ovis aries</name>
    <name type="common">Sheep</name>
    <dbReference type="NCBI Taxonomy" id="9940"/>
    <lineage>
        <taxon>Eukaryota</taxon>
        <taxon>Metazoa</taxon>
        <taxon>Chordata</taxon>
        <taxon>Craniata</taxon>
        <taxon>Vertebrata</taxon>
        <taxon>Euteleostomi</taxon>
        <taxon>Mammalia</taxon>
        <taxon>Eutheria</taxon>
        <taxon>Laurasiatheria</taxon>
        <taxon>Artiodactyla</taxon>
        <taxon>Ruminantia</taxon>
        <taxon>Pecora</taxon>
        <taxon>Bovidae</taxon>
        <taxon>Caprinae</taxon>
        <taxon>Ovis</taxon>
    </lineage>
</organism>
<dbReference type="AlphaFoldDB" id="A0A836CPF1"/>
<sequence length="135" mass="15089">MERETWKSQTPTTSVEQQTSNNKAGKKRMPSEYRPGGSVKKAKRIMQVKRCRQGNVSRRRFLKGLIPSIMSKKEREPALTTCHLNEAQTENQTEPKKNQETVKKPSISGDDEGGQNLGVVAETTEIPAESLKCSS</sequence>
<protein>
    <submittedName>
        <fullName evidence="2">Uncharacterized protein</fullName>
    </submittedName>
</protein>
<evidence type="ECO:0000256" key="1">
    <source>
        <dbReference type="SAM" id="MobiDB-lite"/>
    </source>
</evidence>
<name>A0A836CPF1_SHEEP</name>
<comment type="caution">
    <text evidence="2">The sequence shown here is derived from an EMBL/GenBank/DDBJ whole genome shotgun (WGS) entry which is preliminary data.</text>
</comment>
<proteinExistence type="predicted"/>
<dbReference type="EMBL" id="JAEMGP010000027">
    <property type="protein sequence ID" value="KAG5193992.1"/>
    <property type="molecule type" value="Genomic_DNA"/>
</dbReference>
<feature type="region of interest" description="Disordered" evidence="1">
    <location>
        <begin position="1"/>
        <end position="45"/>
    </location>
</feature>
<evidence type="ECO:0000313" key="3">
    <source>
        <dbReference type="Proteomes" id="UP000664991"/>
    </source>
</evidence>
<gene>
    <name evidence="2" type="ORF">JEQ12_020353</name>
</gene>
<reference evidence="2 3" key="1">
    <citation type="submission" date="2020-12" db="EMBL/GenBank/DDBJ databases">
        <title>De novo assembly of Tibetan sheep genome.</title>
        <authorList>
            <person name="Li X."/>
        </authorList>
    </citation>
    <scope>NUCLEOTIDE SEQUENCE [LARGE SCALE GENOMIC DNA]</scope>
    <source>
        <tissue evidence="2">Heart</tissue>
    </source>
</reference>
<feature type="compositionally biased region" description="Polar residues" evidence="1">
    <location>
        <begin position="7"/>
        <end position="23"/>
    </location>
</feature>
<evidence type="ECO:0000313" key="2">
    <source>
        <dbReference type="EMBL" id="KAG5193992.1"/>
    </source>
</evidence>
<feature type="region of interest" description="Disordered" evidence="1">
    <location>
        <begin position="85"/>
        <end position="135"/>
    </location>
</feature>
<feature type="compositionally biased region" description="Basic and acidic residues" evidence="1">
    <location>
        <begin position="93"/>
        <end position="103"/>
    </location>
</feature>
<accession>A0A836CPF1</accession>
<dbReference type="Proteomes" id="UP000664991">
    <property type="component" value="Unassembled WGS sequence"/>
</dbReference>